<name>A0ABD1EN10_HYPHA</name>
<evidence type="ECO:0000313" key="2">
    <source>
        <dbReference type="Proteomes" id="UP001566132"/>
    </source>
</evidence>
<reference evidence="1 2" key="1">
    <citation type="submission" date="2024-05" db="EMBL/GenBank/DDBJ databases">
        <title>Genetic variation in Jamaican populations of the coffee berry borer (Hypothenemus hampei).</title>
        <authorList>
            <person name="Errbii M."/>
            <person name="Myrie A."/>
        </authorList>
    </citation>
    <scope>NUCLEOTIDE SEQUENCE [LARGE SCALE GENOMIC DNA]</scope>
    <source>
        <strain evidence="1">JA-Hopewell-2020-01-JO</strain>
        <tissue evidence="1">Whole body</tissue>
    </source>
</reference>
<feature type="non-terminal residue" evidence="1">
    <location>
        <position position="1"/>
    </location>
</feature>
<dbReference type="EMBL" id="JBDJPC010000006">
    <property type="protein sequence ID" value="KAL1497890.1"/>
    <property type="molecule type" value="Genomic_DNA"/>
</dbReference>
<proteinExistence type="predicted"/>
<gene>
    <name evidence="1" type="ORF">ABEB36_008776</name>
</gene>
<dbReference type="AlphaFoldDB" id="A0ABD1EN10"/>
<keyword evidence="2" id="KW-1185">Reference proteome</keyword>
<evidence type="ECO:0000313" key="1">
    <source>
        <dbReference type="EMBL" id="KAL1497890.1"/>
    </source>
</evidence>
<organism evidence="1 2">
    <name type="scientific">Hypothenemus hampei</name>
    <name type="common">Coffee berry borer</name>
    <dbReference type="NCBI Taxonomy" id="57062"/>
    <lineage>
        <taxon>Eukaryota</taxon>
        <taxon>Metazoa</taxon>
        <taxon>Ecdysozoa</taxon>
        <taxon>Arthropoda</taxon>
        <taxon>Hexapoda</taxon>
        <taxon>Insecta</taxon>
        <taxon>Pterygota</taxon>
        <taxon>Neoptera</taxon>
        <taxon>Endopterygota</taxon>
        <taxon>Coleoptera</taxon>
        <taxon>Polyphaga</taxon>
        <taxon>Cucujiformia</taxon>
        <taxon>Curculionidae</taxon>
        <taxon>Scolytinae</taxon>
        <taxon>Hypothenemus</taxon>
    </lineage>
</organism>
<accession>A0ABD1EN10</accession>
<dbReference type="Proteomes" id="UP001566132">
    <property type="component" value="Unassembled WGS sequence"/>
</dbReference>
<comment type="caution">
    <text evidence="1">The sequence shown here is derived from an EMBL/GenBank/DDBJ whole genome shotgun (WGS) entry which is preliminary data.</text>
</comment>
<sequence>YVKMFKFKSKHYHKRFGLYWHFTWAMWDKYDKYFEHDIATDFVPVVQFNTALKFQNKD</sequence>
<protein>
    <submittedName>
        <fullName evidence="1">Uncharacterized protein</fullName>
    </submittedName>
</protein>